<organism evidence="2 3">
    <name type="scientific">Streptomyces caeruleatus</name>
    <dbReference type="NCBI Taxonomy" id="661399"/>
    <lineage>
        <taxon>Bacteria</taxon>
        <taxon>Bacillati</taxon>
        <taxon>Actinomycetota</taxon>
        <taxon>Actinomycetes</taxon>
        <taxon>Kitasatosporales</taxon>
        <taxon>Streptomycetaceae</taxon>
        <taxon>Streptomyces</taxon>
    </lineage>
</organism>
<dbReference type="Proteomes" id="UP000053429">
    <property type="component" value="Unassembled WGS sequence"/>
</dbReference>
<dbReference type="InterPro" id="IPR011009">
    <property type="entry name" value="Kinase-like_dom_sf"/>
</dbReference>
<dbReference type="Gene3D" id="3.90.1200.10">
    <property type="match status" value="1"/>
</dbReference>
<dbReference type="SUPFAM" id="SSF56112">
    <property type="entry name" value="Protein kinase-like (PK-like)"/>
    <property type="match status" value="1"/>
</dbReference>
<dbReference type="OrthoDB" id="3723194at2"/>
<dbReference type="RefSeq" id="WP_062717704.1">
    <property type="nucleotide sequence ID" value="NZ_KQ948926.1"/>
</dbReference>
<dbReference type="AlphaFoldDB" id="A0A101U5T0"/>
<dbReference type="GO" id="GO:0016740">
    <property type="term" value="F:transferase activity"/>
    <property type="evidence" value="ECO:0007669"/>
    <property type="project" value="UniProtKB-KW"/>
</dbReference>
<dbReference type="InterPro" id="IPR002575">
    <property type="entry name" value="Aminoglycoside_PTrfase"/>
</dbReference>
<name>A0A101U5T0_9ACTN</name>
<evidence type="ECO:0000259" key="1">
    <source>
        <dbReference type="Pfam" id="PF01636"/>
    </source>
</evidence>
<comment type="caution">
    <text evidence="2">The sequence shown here is derived from an EMBL/GenBank/DDBJ whole genome shotgun (WGS) entry which is preliminary data.</text>
</comment>
<dbReference type="EMBL" id="LMWY01000010">
    <property type="protein sequence ID" value="KUO04795.1"/>
    <property type="molecule type" value="Genomic_DNA"/>
</dbReference>
<evidence type="ECO:0000313" key="2">
    <source>
        <dbReference type="EMBL" id="KUO04795.1"/>
    </source>
</evidence>
<reference evidence="2 3" key="1">
    <citation type="submission" date="2015-10" db="EMBL/GenBank/DDBJ databases">
        <title>Draft genome sequence of Streptomyces caeruleatus NRRL B-24802, type strain for the species Streptomyces caeruleatus.</title>
        <authorList>
            <person name="Ruckert C."/>
            <person name="Winkler A."/>
            <person name="Kalinowski J."/>
            <person name="Kampfer P."/>
            <person name="Glaeser S."/>
        </authorList>
    </citation>
    <scope>NUCLEOTIDE SEQUENCE [LARGE SCALE GENOMIC DNA]</scope>
    <source>
        <strain evidence="2 3">NRRL B-24802</strain>
    </source>
</reference>
<dbReference type="STRING" id="661399.AQJ67_09805"/>
<gene>
    <name evidence="2" type="ORF">AQJ67_09805</name>
</gene>
<accession>A0A101U5T0</accession>
<keyword evidence="3" id="KW-1185">Reference proteome</keyword>
<protein>
    <submittedName>
        <fullName evidence="2">Aminoglycoside phosphotransferase</fullName>
    </submittedName>
</protein>
<sequence>MTEAAPAPGGYDESEMYQVLERGCAAVGLDSRDARLLRGHTNAVVLLKREQVVVKIARRGSRIDDVARTVAFVRWLMDAGFPTVPLHPVDQPVVVDGHAVTFWLYLPQPERPVEAAQLAKPLYALHTLHSPRLAFPGHDNIRAIRRSLSAITSLTADTVQFLSKEADRLEGELEDVEFALAEGLIQGDPQHRNALHTADGGAVLCDWDTIARGQPEWDLVTVEVHCRRFGFGRAHYQAFADTYGWDVTCWPGYRTVAAIRELRMITTNARKVHHAPASLAEVQKRVEGLRKRDGLLQWSIL</sequence>
<dbReference type="Pfam" id="PF01636">
    <property type="entry name" value="APH"/>
    <property type="match status" value="1"/>
</dbReference>
<proteinExistence type="predicted"/>
<keyword evidence="2" id="KW-0808">Transferase</keyword>
<feature type="domain" description="Aminoglycoside phosphotransferase" evidence="1">
    <location>
        <begin position="37"/>
        <end position="253"/>
    </location>
</feature>
<evidence type="ECO:0000313" key="3">
    <source>
        <dbReference type="Proteomes" id="UP000053429"/>
    </source>
</evidence>